<organism evidence="2 3">
    <name type="scientific">Aeromicrobium phragmitis</name>
    <dbReference type="NCBI Taxonomy" id="2478914"/>
    <lineage>
        <taxon>Bacteria</taxon>
        <taxon>Bacillati</taxon>
        <taxon>Actinomycetota</taxon>
        <taxon>Actinomycetes</taxon>
        <taxon>Propionibacteriales</taxon>
        <taxon>Nocardioidaceae</taxon>
        <taxon>Aeromicrobium</taxon>
    </lineage>
</organism>
<sequence length="127" mass="14244">RPGNRRADGFLNILSNPHVGLLFLIPGRGDTLRVNGRARILADAPYRDAFAVDGHVPRLLLEVAVEQVFFHCAKAFLRAHLWKPETWNPTAVASRARLAKTLEGAENSIEELERYYGSAYEANLYRG</sequence>
<comment type="caution">
    <text evidence="2">The sequence shown here is derived from an EMBL/GenBank/DDBJ whole genome shotgun (WGS) entry which is preliminary data.</text>
</comment>
<protein>
    <submittedName>
        <fullName evidence="2">Pyridoxamine 5'-phosphate oxidase family protein</fullName>
    </submittedName>
</protein>
<dbReference type="EMBL" id="RDBF01000080">
    <property type="protein sequence ID" value="RLV53408.1"/>
    <property type="molecule type" value="Genomic_DNA"/>
</dbReference>
<dbReference type="InterPro" id="IPR011576">
    <property type="entry name" value="Pyridox_Oxase_N"/>
</dbReference>
<feature type="domain" description="Pyridoxamine 5'-phosphate oxidase N-terminal" evidence="1">
    <location>
        <begin position="8"/>
        <end position="72"/>
    </location>
</feature>
<reference evidence="2 3" key="1">
    <citation type="submission" date="2018-10" db="EMBL/GenBank/DDBJ databases">
        <title>Aeromicrobium sp. 9W16Y-2 whole genome shotgun sequence.</title>
        <authorList>
            <person name="Li F."/>
        </authorList>
    </citation>
    <scope>NUCLEOTIDE SEQUENCE [LARGE SCALE GENOMIC DNA]</scope>
    <source>
        <strain evidence="2 3">9W16Y-2</strain>
    </source>
</reference>
<dbReference type="PANTHER" id="PTHR42815:SF2">
    <property type="entry name" value="FAD-BINDING, PUTATIVE (AFU_ORTHOLOGUE AFUA_6G07600)-RELATED"/>
    <property type="match status" value="1"/>
</dbReference>
<dbReference type="Proteomes" id="UP000282515">
    <property type="component" value="Unassembled WGS sequence"/>
</dbReference>
<dbReference type="RefSeq" id="WP_208006910.1">
    <property type="nucleotide sequence ID" value="NZ_RDBF01000080.1"/>
</dbReference>
<feature type="non-terminal residue" evidence="2">
    <location>
        <position position="1"/>
    </location>
</feature>
<evidence type="ECO:0000313" key="2">
    <source>
        <dbReference type="EMBL" id="RLV53408.1"/>
    </source>
</evidence>
<proteinExistence type="predicted"/>
<evidence type="ECO:0000259" key="1">
    <source>
        <dbReference type="Pfam" id="PF01243"/>
    </source>
</evidence>
<dbReference type="AlphaFoldDB" id="A0A3L8PF34"/>
<dbReference type="SUPFAM" id="SSF50475">
    <property type="entry name" value="FMN-binding split barrel"/>
    <property type="match status" value="1"/>
</dbReference>
<evidence type="ECO:0000313" key="3">
    <source>
        <dbReference type="Proteomes" id="UP000282515"/>
    </source>
</evidence>
<dbReference type="PANTHER" id="PTHR42815">
    <property type="entry name" value="FAD-BINDING, PUTATIVE (AFU_ORTHOLOGUE AFUA_6G07600)-RELATED"/>
    <property type="match status" value="1"/>
</dbReference>
<dbReference type="InterPro" id="IPR012349">
    <property type="entry name" value="Split_barrel_FMN-bd"/>
</dbReference>
<name>A0A3L8PF34_9ACTN</name>
<dbReference type="Gene3D" id="2.30.110.10">
    <property type="entry name" value="Electron Transport, Fmn-binding Protein, Chain A"/>
    <property type="match status" value="1"/>
</dbReference>
<keyword evidence="3" id="KW-1185">Reference proteome</keyword>
<accession>A0A3L8PF34</accession>
<gene>
    <name evidence="2" type="ORF">D9V41_16340</name>
</gene>
<dbReference type="Pfam" id="PF01243">
    <property type="entry name" value="PNPOx_N"/>
    <property type="match status" value="1"/>
</dbReference>